<evidence type="ECO:0000256" key="1">
    <source>
        <dbReference type="ARBA" id="ARBA00004613"/>
    </source>
</evidence>
<dbReference type="InterPro" id="IPR008993">
    <property type="entry name" value="TIMP-like_OB-fold"/>
</dbReference>
<sequence length="160" mass="16599">MARLRLFAHTAGVLTATATLIAAVLTSPASACSCVPGDTEPQRYQRANHVFSGTVVASETEANDPSTVGDDRYRYRVEVDVEYKGDVPPMVDVLTSVHSSTCGTTLAVGTEYLVFAFGDSSDARVDTHSCSGTRHASGGPPTSQGPTGSSTTPTCSTPTP</sequence>
<dbReference type="PANTHER" id="PTHR11844:SF33">
    <property type="entry name" value="TISSUE INHIBITOR OF METALLOPROTEINASE"/>
    <property type="match status" value="1"/>
</dbReference>
<gene>
    <name evidence="5" type="ORF">ACFP3R_05530</name>
</gene>
<evidence type="ECO:0000256" key="4">
    <source>
        <dbReference type="SAM" id="SignalP"/>
    </source>
</evidence>
<comment type="subcellular location">
    <subcellularLocation>
        <location evidence="1">Secreted</location>
    </subcellularLocation>
</comment>
<dbReference type="EMBL" id="JBHSQO010000004">
    <property type="protein sequence ID" value="MFC6088726.1"/>
    <property type="molecule type" value="Genomic_DNA"/>
</dbReference>
<dbReference type="RefSeq" id="WP_380633471.1">
    <property type="nucleotide sequence ID" value="NZ_JBHSQO010000004.1"/>
</dbReference>
<keyword evidence="4" id="KW-0732">Signal</keyword>
<dbReference type="Pfam" id="PF00965">
    <property type="entry name" value="TIMP"/>
    <property type="match status" value="1"/>
</dbReference>
<reference evidence="6" key="1">
    <citation type="journal article" date="2019" name="Int. J. Syst. Evol. Microbiol.">
        <title>The Global Catalogue of Microorganisms (GCM) 10K type strain sequencing project: providing services to taxonomists for standard genome sequencing and annotation.</title>
        <authorList>
            <consortium name="The Broad Institute Genomics Platform"/>
            <consortium name="The Broad Institute Genome Sequencing Center for Infectious Disease"/>
            <person name="Wu L."/>
            <person name="Ma J."/>
        </authorList>
    </citation>
    <scope>NUCLEOTIDE SEQUENCE [LARGE SCALE GENOMIC DNA]</scope>
    <source>
        <strain evidence="6">CGMCC 4.7246</strain>
    </source>
</reference>
<proteinExistence type="predicted"/>
<dbReference type="SUPFAM" id="SSF50242">
    <property type="entry name" value="TIMP-like"/>
    <property type="match status" value="1"/>
</dbReference>
<dbReference type="PANTHER" id="PTHR11844">
    <property type="entry name" value="METALLOPROTEASE INHIBITOR"/>
    <property type="match status" value="1"/>
</dbReference>
<evidence type="ECO:0000313" key="6">
    <source>
        <dbReference type="Proteomes" id="UP001596220"/>
    </source>
</evidence>
<dbReference type="InterPro" id="IPR001820">
    <property type="entry name" value="TIMP"/>
</dbReference>
<accession>A0ABW1NZS5</accession>
<keyword evidence="6" id="KW-1185">Reference proteome</keyword>
<feature type="region of interest" description="Disordered" evidence="3">
    <location>
        <begin position="126"/>
        <end position="160"/>
    </location>
</feature>
<feature type="signal peptide" evidence="4">
    <location>
        <begin position="1"/>
        <end position="31"/>
    </location>
</feature>
<comment type="caution">
    <text evidence="5">The sequence shown here is derived from an EMBL/GenBank/DDBJ whole genome shotgun (WGS) entry which is preliminary data.</text>
</comment>
<protein>
    <recommendedName>
        <fullName evidence="7">Tissue inhibitor of metalloproteinase</fullName>
    </recommendedName>
</protein>
<name>A0ABW1NZS5_9PSEU</name>
<feature type="compositionally biased region" description="Low complexity" evidence="3">
    <location>
        <begin position="137"/>
        <end position="160"/>
    </location>
</feature>
<evidence type="ECO:0000256" key="3">
    <source>
        <dbReference type="SAM" id="MobiDB-lite"/>
    </source>
</evidence>
<dbReference type="PROSITE" id="PS51257">
    <property type="entry name" value="PROKAR_LIPOPROTEIN"/>
    <property type="match status" value="1"/>
</dbReference>
<keyword evidence="2" id="KW-0964">Secreted</keyword>
<organism evidence="5 6">
    <name type="scientific">Saccharothrix lopnurensis</name>
    <dbReference type="NCBI Taxonomy" id="1670621"/>
    <lineage>
        <taxon>Bacteria</taxon>
        <taxon>Bacillati</taxon>
        <taxon>Actinomycetota</taxon>
        <taxon>Actinomycetes</taxon>
        <taxon>Pseudonocardiales</taxon>
        <taxon>Pseudonocardiaceae</taxon>
        <taxon>Saccharothrix</taxon>
    </lineage>
</organism>
<feature type="chain" id="PRO_5046086027" description="Tissue inhibitor of metalloproteinase" evidence="4">
    <location>
        <begin position="32"/>
        <end position="160"/>
    </location>
</feature>
<dbReference type="Proteomes" id="UP001596220">
    <property type="component" value="Unassembled WGS sequence"/>
</dbReference>
<evidence type="ECO:0008006" key="7">
    <source>
        <dbReference type="Google" id="ProtNLM"/>
    </source>
</evidence>
<dbReference type="Gene3D" id="2.40.50.120">
    <property type="match status" value="1"/>
</dbReference>
<evidence type="ECO:0000256" key="2">
    <source>
        <dbReference type="ARBA" id="ARBA00022525"/>
    </source>
</evidence>
<evidence type="ECO:0000313" key="5">
    <source>
        <dbReference type="EMBL" id="MFC6088726.1"/>
    </source>
</evidence>